<evidence type="ECO:0000313" key="3">
    <source>
        <dbReference type="Proteomes" id="UP000813824"/>
    </source>
</evidence>
<comment type="caution">
    <text evidence="2">The sequence shown here is derived from an EMBL/GenBank/DDBJ whole genome shotgun (WGS) entry which is preliminary data.</text>
</comment>
<gene>
    <name evidence="2" type="ORF">BXZ70DRAFT_905712</name>
</gene>
<evidence type="ECO:0000256" key="1">
    <source>
        <dbReference type="SAM" id="MobiDB-lite"/>
    </source>
</evidence>
<dbReference type="EMBL" id="JAEVFJ010000008">
    <property type="protein sequence ID" value="KAH8103064.1"/>
    <property type="molecule type" value="Genomic_DNA"/>
</dbReference>
<dbReference type="Proteomes" id="UP000813824">
    <property type="component" value="Unassembled WGS sequence"/>
</dbReference>
<protein>
    <submittedName>
        <fullName evidence="2">Uncharacterized protein</fullName>
    </submittedName>
</protein>
<dbReference type="AlphaFoldDB" id="A0A8K0USJ6"/>
<proteinExistence type="predicted"/>
<sequence>MLATSTSPPPSPLSPRFAVPASPTKAMPALRFPDVANIFIRLNRVKAKATALHSTSGDQPLTHPSIQEVSERKVPLAIEERFVCRDGVDAAKLLRAVRSSVYEKAESIGASVLVDEQWTCSIAGPRKDNTYRVVIRYSASAARSSSSDPQKPVSLEQAKGVPGLMTVLAREQ</sequence>
<reference evidence="2" key="1">
    <citation type="journal article" date="2021" name="New Phytol.">
        <title>Evolutionary innovations through gain and loss of genes in the ectomycorrhizal Boletales.</title>
        <authorList>
            <person name="Wu G."/>
            <person name="Miyauchi S."/>
            <person name="Morin E."/>
            <person name="Kuo A."/>
            <person name="Drula E."/>
            <person name="Varga T."/>
            <person name="Kohler A."/>
            <person name="Feng B."/>
            <person name="Cao Y."/>
            <person name="Lipzen A."/>
            <person name="Daum C."/>
            <person name="Hundley H."/>
            <person name="Pangilinan J."/>
            <person name="Johnson J."/>
            <person name="Barry K."/>
            <person name="LaButti K."/>
            <person name="Ng V."/>
            <person name="Ahrendt S."/>
            <person name="Min B."/>
            <person name="Choi I.G."/>
            <person name="Park H."/>
            <person name="Plett J.M."/>
            <person name="Magnuson J."/>
            <person name="Spatafora J.W."/>
            <person name="Nagy L.G."/>
            <person name="Henrissat B."/>
            <person name="Grigoriev I.V."/>
            <person name="Yang Z.L."/>
            <person name="Xu J."/>
            <person name="Martin F.M."/>
        </authorList>
    </citation>
    <scope>NUCLEOTIDE SEQUENCE</scope>
    <source>
        <strain evidence="2">KKN 215</strain>
    </source>
</reference>
<evidence type="ECO:0000313" key="2">
    <source>
        <dbReference type="EMBL" id="KAH8103064.1"/>
    </source>
</evidence>
<feature type="region of interest" description="Disordered" evidence="1">
    <location>
        <begin position="1"/>
        <end position="20"/>
    </location>
</feature>
<keyword evidence="3" id="KW-1185">Reference proteome</keyword>
<organism evidence="2 3">
    <name type="scientific">Cristinia sonorae</name>
    <dbReference type="NCBI Taxonomy" id="1940300"/>
    <lineage>
        <taxon>Eukaryota</taxon>
        <taxon>Fungi</taxon>
        <taxon>Dikarya</taxon>
        <taxon>Basidiomycota</taxon>
        <taxon>Agaricomycotina</taxon>
        <taxon>Agaricomycetes</taxon>
        <taxon>Agaricomycetidae</taxon>
        <taxon>Agaricales</taxon>
        <taxon>Pleurotineae</taxon>
        <taxon>Stephanosporaceae</taxon>
        <taxon>Cristinia</taxon>
    </lineage>
</organism>
<name>A0A8K0USJ6_9AGAR</name>
<dbReference type="OrthoDB" id="3261081at2759"/>
<accession>A0A8K0USJ6</accession>